<dbReference type="EMBL" id="CDMY01000243">
    <property type="protein sequence ID" value="CEL96564.1"/>
    <property type="molecule type" value="Genomic_DNA"/>
</dbReference>
<dbReference type="InParanoid" id="A0A0G4EJ86"/>
<evidence type="ECO:0000313" key="2">
    <source>
        <dbReference type="EMBL" id="CEL96564.1"/>
    </source>
</evidence>
<gene>
    <name evidence="2" type="ORF">Vbra_7555</name>
</gene>
<reference evidence="2 3" key="1">
    <citation type="submission" date="2014-11" db="EMBL/GenBank/DDBJ databases">
        <authorList>
            <person name="Zhu J."/>
            <person name="Qi W."/>
            <person name="Song R."/>
        </authorList>
    </citation>
    <scope>NUCLEOTIDE SEQUENCE [LARGE SCALE GENOMIC DNA]</scope>
</reference>
<name>A0A0G4EJ86_VITBC</name>
<evidence type="ECO:0000256" key="1">
    <source>
        <dbReference type="SAM" id="SignalP"/>
    </source>
</evidence>
<dbReference type="Gene3D" id="2.60.120.560">
    <property type="entry name" value="Exo-inulinase, domain 1"/>
    <property type="match status" value="1"/>
</dbReference>
<feature type="signal peptide" evidence="1">
    <location>
        <begin position="1"/>
        <end position="22"/>
    </location>
</feature>
<evidence type="ECO:0008006" key="4">
    <source>
        <dbReference type="Google" id="ProtNLM"/>
    </source>
</evidence>
<accession>A0A0G4EJ86</accession>
<proteinExistence type="predicted"/>
<dbReference type="AlphaFoldDB" id="A0A0G4EJ86"/>
<sequence>MVRVLVVSVLSLLATSPPLPVACDVLRSTVADVLDLGLPLKWQDELRDTPTVSRSALKATVGGMLRAAEPDAHVSSSSQPMSYEDVLRLVDGISPPSSFIELGHRTDSLMADTDATYEDVTDDFVRLHANLTKRHGLPAFKAAKSTQDKAMRWCSIQAEVGCDLKYPAGVSFSAALVPSYFTPPQVVSLWYSQGQHYDYSTTLLQNMRRVAEGGSPEVLNFAHIAADYAPRALGCCRASCPAKHCRAYGCAYDVGAGSWKESSRGFAFASEVAASPTAIARPDGEGAETSLVSKEDEALTSTGCTANVPGNGPNVTTATGNLPYYCGSLVLPTVPAQPALPAKQPYVYLTALPFAAASCDDLTAPPTVSLPALVTCPSTCPAKATVDKHEKTQGPLTLCEQAAAALGKPTGIMRVGMGISGYEWDSTGSPTTCQPVDVSLGSCAPPNQARCAEAMFAESSPSDMMFVRTGTAFQVESPDGDLPGATLLTKNSLCTDAEVDVCLRQPGKVSGRFGVLLRYVNPLNHLYFDIDQEGAARIVKCLNGGCVVLSRVLVGPTSSRSLKFTLSIKDNCFSVLLDGAKLMGLTDVDVPAGLLGVFSPSQDTLHKITHFQLFPAPPATSEGPLFPAA</sequence>
<dbReference type="Gene3D" id="3.40.33.10">
    <property type="entry name" value="CAP"/>
    <property type="match status" value="1"/>
</dbReference>
<evidence type="ECO:0000313" key="3">
    <source>
        <dbReference type="Proteomes" id="UP000041254"/>
    </source>
</evidence>
<feature type="chain" id="PRO_5005187396" description="SCP domain-containing protein" evidence="1">
    <location>
        <begin position="23"/>
        <end position="629"/>
    </location>
</feature>
<protein>
    <recommendedName>
        <fullName evidence="4">SCP domain-containing protein</fullName>
    </recommendedName>
</protein>
<dbReference type="Proteomes" id="UP000041254">
    <property type="component" value="Unassembled WGS sequence"/>
</dbReference>
<keyword evidence="1" id="KW-0732">Signal</keyword>
<keyword evidence="3" id="KW-1185">Reference proteome</keyword>
<organism evidence="2 3">
    <name type="scientific">Vitrella brassicaformis (strain CCMP3155)</name>
    <dbReference type="NCBI Taxonomy" id="1169540"/>
    <lineage>
        <taxon>Eukaryota</taxon>
        <taxon>Sar</taxon>
        <taxon>Alveolata</taxon>
        <taxon>Colpodellida</taxon>
        <taxon>Vitrellaceae</taxon>
        <taxon>Vitrella</taxon>
    </lineage>
</organism>
<dbReference type="VEuPathDB" id="CryptoDB:Vbra_7555"/>
<dbReference type="InterPro" id="IPR035940">
    <property type="entry name" value="CAP_sf"/>
</dbReference>